<dbReference type="Pfam" id="PF00308">
    <property type="entry name" value="Bac_DnaA"/>
    <property type="match status" value="1"/>
</dbReference>
<dbReference type="PRINTS" id="PR00051">
    <property type="entry name" value="DNAA"/>
</dbReference>
<evidence type="ECO:0000256" key="1">
    <source>
        <dbReference type="RuleBase" id="RU004227"/>
    </source>
</evidence>
<comment type="caution">
    <text evidence="3">The sequence shown here is derived from an EMBL/GenBank/DDBJ whole genome shotgun (WGS) entry which is preliminary data.</text>
</comment>
<feature type="domain" description="AAA+ ATPase" evidence="2">
    <location>
        <begin position="149"/>
        <end position="246"/>
    </location>
</feature>
<dbReference type="InterPro" id="IPR009928">
    <property type="entry name" value="DnaI_N"/>
</dbReference>
<dbReference type="Pfam" id="PF07319">
    <property type="entry name" value="DnaI_N"/>
    <property type="match status" value="1"/>
</dbReference>
<dbReference type="InterPro" id="IPR020591">
    <property type="entry name" value="Chromosome_initiator_DnaA-like"/>
</dbReference>
<protein>
    <submittedName>
        <fullName evidence="3">Primosomal protein DnaI</fullName>
    </submittedName>
</protein>
<dbReference type="InterPro" id="IPR013317">
    <property type="entry name" value="DnaA_dom"/>
</dbReference>
<evidence type="ECO:0000313" key="3">
    <source>
        <dbReference type="EMBL" id="TLG72491.1"/>
    </source>
</evidence>
<keyword evidence="4" id="KW-1185">Reference proteome</keyword>
<sequence>MQSIQDVMPKIKPNDAVNQLLQQVVSQPLVQKFIEANPGISKEQVTLALPVLLDYLKYHGVFLNDDDDTSHLVPGMSARLTFDGMVEIELFPSEAYRQEMIVKKFIEHMHVPENLLKAEFKDWTTDQVKNTPAVLQTSILLNNINESKGHTGLYIYGTYGVGKTHLLGAIAHNLFEKRIPSMIVFWPELIREIKQDFSQAGSIVDRLKYVDVLMIDDIGAEMQSSFSRDEILLPILNHRMNHKKLTFFTSNLSMDELRTHFTYTQRGDKEPLKAERIMERIRSLATPVQFTGENQRNK</sequence>
<proteinExistence type="inferred from homology"/>
<dbReference type="SUPFAM" id="SSF52540">
    <property type="entry name" value="P-loop containing nucleoside triphosphate hydrolases"/>
    <property type="match status" value="1"/>
</dbReference>
<reference evidence="3 4" key="1">
    <citation type="submission" date="2019-05" db="EMBL/GenBank/DDBJ databases">
        <title>Culicoidintestinum kansasii gen. nov., sp. nov. from the gastrointestinal tract of the biting midge, Culicoides sonorensis.</title>
        <authorList>
            <person name="Neupane S."/>
            <person name="Ghosh A."/>
            <person name="Gunther S."/>
            <person name="Martin K."/>
            <person name="Zurek L."/>
        </authorList>
    </citation>
    <scope>NUCLEOTIDE SEQUENCE [LARGE SCALE GENOMIC DNA]</scope>
    <source>
        <strain evidence="3 4">CS-1</strain>
    </source>
</reference>
<keyword evidence="1" id="KW-0235">DNA replication</keyword>
<dbReference type="RefSeq" id="WP_138191507.1">
    <property type="nucleotide sequence ID" value="NZ_VBWP01000008.1"/>
</dbReference>
<comment type="similarity">
    <text evidence="1">Belongs to the DnaA family.</text>
</comment>
<dbReference type="SMART" id="SM00382">
    <property type="entry name" value="AAA"/>
    <property type="match status" value="1"/>
</dbReference>
<dbReference type="Gene3D" id="3.40.50.300">
    <property type="entry name" value="P-loop containing nucleotide triphosphate hydrolases"/>
    <property type="match status" value="1"/>
</dbReference>
<evidence type="ECO:0000313" key="4">
    <source>
        <dbReference type="Proteomes" id="UP000306912"/>
    </source>
</evidence>
<dbReference type="InterPro" id="IPR003593">
    <property type="entry name" value="AAA+_ATPase"/>
</dbReference>
<dbReference type="NCBIfam" id="NF006505">
    <property type="entry name" value="PRK08939.1"/>
    <property type="match status" value="1"/>
</dbReference>
<dbReference type="GO" id="GO:0006260">
    <property type="term" value="P:DNA replication"/>
    <property type="evidence" value="ECO:0007669"/>
    <property type="project" value="UniProtKB-KW"/>
</dbReference>
<dbReference type="EMBL" id="VBWP01000008">
    <property type="protein sequence ID" value="TLG72491.1"/>
    <property type="molecule type" value="Genomic_DNA"/>
</dbReference>
<dbReference type="AlphaFoldDB" id="A0A5R8QA71"/>
<name>A0A5R8QA71_9FIRM</name>
<dbReference type="OrthoDB" id="61127at2"/>
<dbReference type="InterPro" id="IPR027417">
    <property type="entry name" value="P-loop_NTPase"/>
</dbReference>
<dbReference type="FunCoup" id="A0A5R8QA71">
    <property type="interactions" value="24"/>
</dbReference>
<dbReference type="InParanoid" id="A0A5R8QA71"/>
<evidence type="ECO:0000259" key="2">
    <source>
        <dbReference type="SMART" id="SM00382"/>
    </source>
</evidence>
<accession>A0A5R8QA71</accession>
<dbReference type="PANTHER" id="PTHR30050">
    <property type="entry name" value="CHROMOSOMAL REPLICATION INITIATOR PROTEIN DNAA"/>
    <property type="match status" value="1"/>
</dbReference>
<dbReference type="Proteomes" id="UP000306912">
    <property type="component" value="Unassembled WGS sequence"/>
</dbReference>
<dbReference type="PANTHER" id="PTHR30050:SF8">
    <property type="entry name" value="PRIMOSOMAL PROTEIN DNAI"/>
    <property type="match status" value="1"/>
</dbReference>
<organism evidence="3 4">
    <name type="scientific">Culicoidibacter larvae</name>
    <dbReference type="NCBI Taxonomy" id="2579976"/>
    <lineage>
        <taxon>Bacteria</taxon>
        <taxon>Bacillati</taxon>
        <taxon>Bacillota</taxon>
        <taxon>Culicoidibacteria</taxon>
        <taxon>Culicoidibacterales</taxon>
        <taxon>Culicoidibacteraceae</taxon>
        <taxon>Culicoidibacter</taxon>
    </lineage>
</organism>
<gene>
    <name evidence="3" type="primary">dnaI</name>
    <name evidence="3" type="ORF">FEZ08_08875</name>
</gene>